<organism evidence="6 7">
    <name type="scientific">Oryzomonas rubra</name>
    <dbReference type="NCBI Taxonomy" id="2509454"/>
    <lineage>
        <taxon>Bacteria</taxon>
        <taxon>Pseudomonadati</taxon>
        <taxon>Thermodesulfobacteriota</taxon>
        <taxon>Desulfuromonadia</taxon>
        <taxon>Geobacterales</taxon>
        <taxon>Geobacteraceae</taxon>
        <taxon>Oryzomonas</taxon>
    </lineage>
</organism>
<dbReference type="NCBIfam" id="NF011241">
    <property type="entry name" value="PRK14647.1"/>
    <property type="match status" value="1"/>
</dbReference>
<comment type="function">
    <text evidence="3">Required for maturation of 30S ribosomal subunits.</text>
</comment>
<accession>A0A5A9XM99</accession>
<dbReference type="Proteomes" id="UP000324298">
    <property type="component" value="Unassembled WGS sequence"/>
</dbReference>
<reference evidence="6 7" key="1">
    <citation type="submission" date="2019-04" db="EMBL/GenBank/DDBJ databases">
        <title>Geobacter ruber sp. nov., ferric-reducing bacteria isolated from paddy soil.</title>
        <authorList>
            <person name="Xu Z."/>
            <person name="Masuda Y."/>
            <person name="Itoh H."/>
            <person name="Senoo K."/>
        </authorList>
    </citation>
    <scope>NUCLEOTIDE SEQUENCE [LARGE SCALE GENOMIC DNA]</scope>
    <source>
        <strain evidence="6 7">Red88</strain>
    </source>
</reference>
<dbReference type="Gene3D" id="3.30.300.70">
    <property type="entry name" value="RimP-like superfamily, N-terminal"/>
    <property type="match status" value="1"/>
</dbReference>
<dbReference type="Gene3D" id="2.30.30.180">
    <property type="entry name" value="Ribosome maturation factor RimP, C-terminal domain"/>
    <property type="match status" value="1"/>
</dbReference>
<keyword evidence="2 3" id="KW-0690">Ribosome biogenesis</keyword>
<dbReference type="GO" id="GO:0000028">
    <property type="term" value="P:ribosomal small subunit assembly"/>
    <property type="evidence" value="ECO:0007669"/>
    <property type="project" value="TreeGrafter"/>
</dbReference>
<dbReference type="InterPro" id="IPR028989">
    <property type="entry name" value="RimP_N"/>
</dbReference>
<dbReference type="Pfam" id="PF17384">
    <property type="entry name" value="DUF150_C"/>
    <property type="match status" value="1"/>
</dbReference>
<keyword evidence="1 3" id="KW-0963">Cytoplasm</keyword>
<dbReference type="CDD" id="cd01734">
    <property type="entry name" value="YlxS_C"/>
    <property type="match status" value="1"/>
</dbReference>
<evidence type="ECO:0000256" key="2">
    <source>
        <dbReference type="ARBA" id="ARBA00022517"/>
    </source>
</evidence>
<dbReference type="GO" id="GO:0005829">
    <property type="term" value="C:cytosol"/>
    <property type="evidence" value="ECO:0007669"/>
    <property type="project" value="TreeGrafter"/>
</dbReference>
<dbReference type="SUPFAM" id="SSF75420">
    <property type="entry name" value="YhbC-like, N-terminal domain"/>
    <property type="match status" value="1"/>
</dbReference>
<comment type="subcellular location">
    <subcellularLocation>
        <location evidence="3">Cytoplasm</location>
    </subcellularLocation>
</comment>
<dbReference type="GO" id="GO:0006412">
    <property type="term" value="P:translation"/>
    <property type="evidence" value="ECO:0007669"/>
    <property type="project" value="TreeGrafter"/>
</dbReference>
<gene>
    <name evidence="3 6" type="primary">rimP</name>
    <name evidence="6" type="ORF">ET418_03150</name>
</gene>
<dbReference type="FunFam" id="3.30.300.70:FF:000001">
    <property type="entry name" value="Ribosome maturation factor RimP"/>
    <property type="match status" value="1"/>
</dbReference>
<dbReference type="InterPro" id="IPR036847">
    <property type="entry name" value="RimP_C_sf"/>
</dbReference>
<dbReference type="PANTHER" id="PTHR33867">
    <property type="entry name" value="RIBOSOME MATURATION FACTOR RIMP"/>
    <property type="match status" value="1"/>
</dbReference>
<keyword evidence="7" id="KW-1185">Reference proteome</keyword>
<dbReference type="PANTHER" id="PTHR33867:SF1">
    <property type="entry name" value="RIBOSOME MATURATION FACTOR RIMP"/>
    <property type="match status" value="1"/>
</dbReference>
<protein>
    <recommendedName>
        <fullName evidence="3">Ribosome maturation factor RimP</fullName>
    </recommendedName>
</protein>
<dbReference type="InterPro" id="IPR003728">
    <property type="entry name" value="Ribosome_maturation_RimP"/>
</dbReference>
<dbReference type="SUPFAM" id="SSF74942">
    <property type="entry name" value="YhbC-like, C-terminal domain"/>
    <property type="match status" value="1"/>
</dbReference>
<dbReference type="InterPro" id="IPR035956">
    <property type="entry name" value="RimP_N_sf"/>
</dbReference>
<sequence>MSTIKGDVCGLVTEIALPILESLGMELVDVEFAKVGRDGVLRLFIDKEGGINLDDCADVSRELSAVLDVEDVIPGHYSLEVSSPGLDRPLKKPADYERFVGRLVKVRTFEPLPDAAGNKRKTFVGRLEGLADGNVVIKLTEGQSASIPLEKVAKANLEFEF</sequence>
<comment type="similarity">
    <text evidence="3">Belongs to the RimP family.</text>
</comment>
<evidence type="ECO:0000256" key="3">
    <source>
        <dbReference type="HAMAP-Rule" id="MF_01077"/>
    </source>
</evidence>
<evidence type="ECO:0000313" key="7">
    <source>
        <dbReference type="Proteomes" id="UP000324298"/>
    </source>
</evidence>
<dbReference type="EMBL" id="SRSD01000002">
    <property type="protein sequence ID" value="KAA0893980.1"/>
    <property type="molecule type" value="Genomic_DNA"/>
</dbReference>
<dbReference type="Pfam" id="PF02576">
    <property type="entry name" value="RimP_N"/>
    <property type="match status" value="1"/>
</dbReference>
<dbReference type="RefSeq" id="WP_149306138.1">
    <property type="nucleotide sequence ID" value="NZ_SRSD01000002.1"/>
</dbReference>
<evidence type="ECO:0000313" key="6">
    <source>
        <dbReference type="EMBL" id="KAA0893980.1"/>
    </source>
</evidence>
<feature type="domain" description="Ribosome maturation factor RimP N-terminal" evidence="4">
    <location>
        <begin position="18"/>
        <end position="87"/>
    </location>
</feature>
<dbReference type="OrthoDB" id="9805006at2"/>
<dbReference type="HAMAP" id="MF_01077">
    <property type="entry name" value="RimP"/>
    <property type="match status" value="1"/>
</dbReference>
<feature type="domain" description="Ribosome maturation factor RimP C-terminal" evidence="5">
    <location>
        <begin position="90"/>
        <end position="161"/>
    </location>
</feature>
<dbReference type="AlphaFoldDB" id="A0A5A9XM99"/>
<proteinExistence type="inferred from homology"/>
<comment type="caution">
    <text evidence="6">The sequence shown here is derived from an EMBL/GenBank/DDBJ whole genome shotgun (WGS) entry which is preliminary data.</text>
</comment>
<evidence type="ECO:0000259" key="5">
    <source>
        <dbReference type="Pfam" id="PF17384"/>
    </source>
</evidence>
<evidence type="ECO:0000259" key="4">
    <source>
        <dbReference type="Pfam" id="PF02576"/>
    </source>
</evidence>
<name>A0A5A9XM99_9BACT</name>
<evidence type="ECO:0000256" key="1">
    <source>
        <dbReference type="ARBA" id="ARBA00022490"/>
    </source>
</evidence>
<dbReference type="InterPro" id="IPR028998">
    <property type="entry name" value="RimP_C"/>
</dbReference>